<protein>
    <submittedName>
        <fullName evidence="1">Uncharacterized protein</fullName>
    </submittedName>
</protein>
<reference evidence="1 2" key="1">
    <citation type="journal article" date="2015" name="Nature">
        <title>rRNA introns, odd ribosomes, and small enigmatic genomes across a large radiation of phyla.</title>
        <authorList>
            <person name="Brown C.T."/>
            <person name="Hug L.A."/>
            <person name="Thomas B.C."/>
            <person name="Sharon I."/>
            <person name="Castelle C.J."/>
            <person name="Singh A."/>
            <person name="Wilkins M.J."/>
            <person name="Williams K.H."/>
            <person name="Banfield J.F."/>
        </authorList>
    </citation>
    <scope>NUCLEOTIDE SEQUENCE [LARGE SCALE GENOMIC DNA]</scope>
</reference>
<proteinExistence type="predicted"/>
<evidence type="ECO:0000313" key="2">
    <source>
        <dbReference type="Proteomes" id="UP000034810"/>
    </source>
</evidence>
<dbReference type="EMBL" id="LCFA01000004">
    <property type="protein sequence ID" value="KKS82882.1"/>
    <property type="molecule type" value="Genomic_DNA"/>
</dbReference>
<gene>
    <name evidence="1" type="ORF">UV58_C0004G0055</name>
</gene>
<dbReference type="AlphaFoldDB" id="A0A0G1CBF5"/>
<comment type="caution">
    <text evidence="1">The sequence shown here is derived from an EMBL/GenBank/DDBJ whole genome shotgun (WGS) entry which is preliminary data.</text>
</comment>
<dbReference type="Proteomes" id="UP000034810">
    <property type="component" value="Unassembled WGS sequence"/>
</dbReference>
<evidence type="ECO:0000313" key="1">
    <source>
        <dbReference type="EMBL" id="KKS82882.1"/>
    </source>
</evidence>
<organism evidence="1 2">
    <name type="scientific">Candidatus Wolfebacteria bacterium GW2011_GWC1_43_10</name>
    <dbReference type="NCBI Taxonomy" id="1619011"/>
    <lineage>
        <taxon>Bacteria</taxon>
        <taxon>Candidatus Wolfeibacteriota</taxon>
    </lineage>
</organism>
<name>A0A0G1CBF5_9BACT</name>
<accession>A0A0G1CBF5</accession>
<sequence length="115" mass="12687">MWDYPDTIRDRRGQVKMENIQLVRMTVHGAGTSTHQLRTHDAVEMARRIVSSPGWGETSKIEIEPISCPPSKEAPAVVRASNKRTREADLDSLFASVSGAVSGGRVVTILPKTCW</sequence>